<protein>
    <submittedName>
        <fullName evidence="1">Uncharacterized protein</fullName>
    </submittedName>
</protein>
<evidence type="ECO:0000313" key="2">
    <source>
        <dbReference type="Proteomes" id="UP000603912"/>
    </source>
</evidence>
<evidence type="ECO:0000313" key="1">
    <source>
        <dbReference type="EMBL" id="GGH13298.1"/>
    </source>
</evidence>
<dbReference type="AlphaFoldDB" id="A0A917MIU4"/>
<organism evidence="1 2">
    <name type="scientific">Alsobacter metallidurans</name>
    <dbReference type="NCBI Taxonomy" id="340221"/>
    <lineage>
        <taxon>Bacteria</taxon>
        <taxon>Pseudomonadati</taxon>
        <taxon>Pseudomonadota</taxon>
        <taxon>Alphaproteobacteria</taxon>
        <taxon>Hyphomicrobiales</taxon>
        <taxon>Alsobacteraceae</taxon>
        <taxon>Alsobacter</taxon>
    </lineage>
</organism>
<proteinExistence type="predicted"/>
<dbReference type="RefSeq" id="WP_188516743.1">
    <property type="nucleotide sequence ID" value="NZ_BMES01000001.1"/>
</dbReference>
<accession>A0A917MIU4</accession>
<dbReference type="Proteomes" id="UP000603912">
    <property type="component" value="Unassembled WGS sequence"/>
</dbReference>
<reference evidence="1" key="1">
    <citation type="journal article" date="2014" name="Int. J. Syst. Evol. Microbiol.">
        <title>Complete genome sequence of Corynebacterium casei LMG S-19264T (=DSM 44701T), isolated from a smear-ripened cheese.</title>
        <authorList>
            <consortium name="US DOE Joint Genome Institute (JGI-PGF)"/>
            <person name="Walter F."/>
            <person name="Albersmeier A."/>
            <person name="Kalinowski J."/>
            <person name="Ruckert C."/>
        </authorList>
    </citation>
    <scope>NUCLEOTIDE SEQUENCE</scope>
    <source>
        <strain evidence="1">CGMCC 1.12214</strain>
    </source>
</reference>
<gene>
    <name evidence="1" type="ORF">GCM10007036_11770</name>
</gene>
<name>A0A917MIU4_9HYPH</name>
<comment type="caution">
    <text evidence="1">The sequence shown here is derived from an EMBL/GenBank/DDBJ whole genome shotgun (WGS) entry which is preliminary data.</text>
</comment>
<keyword evidence="2" id="KW-1185">Reference proteome</keyword>
<reference evidence="1" key="2">
    <citation type="submission" date="2020-09" db="EMBL/GenBank/DDBJ databases">
        <authorList>
            <person name="Sun Q."/>
            <person name="Zhou Y."/>
        </authorList>
    </citation>
    <scope>NUCLEOTIDE SEQUENCE</scope>
    <source>
        <strain evidence="1">CGMCC 1.12214</strain>
    </source>
</reference>
<sequence length="63" mass="7196">MVDIRLGVKQLRQAFPHAGQDGVHRVQRFVWLKSGRKLSRLHNLQAAQRNMDRRAAIVALAPL</sequence>
<dbReference type="EMBL" id="BMES01000001">
    <property type="protein sequence ID" value="GGH13298.1"/>
    <property type="molecule type" value="Genomic_DNA"/>
</dbReference>